<sequence>MTNIEVFLKFLFLIRFFKCILADSEDVYYVGEFTDDITDCEGFENNVFKCNDLTIGFIKGEEDGETGLGLSGQLDILAEIKDGYTICLKVWKLTDLGKEFMYTVSGNLCASLGDEDTPWWPLIKSLNTTKCPISENVYPVEEMVLTLGFAKDVLRHELCGYYVIELSILGDLEETLSCHMVPAQILEKVRE</sequence>
<gene>
    <name evidence="2" type="ORF">BINO364_LOCUS1583</name>
</gene>
<feature type="chain" id="PRO_5035463404" evidence="1">
    <location>
        <begin position="23"/>
        <end position="191"/>
    </location>
</feature>
<name>A0A8J9UTQ7_9NEOP</name>
<feature type="non-terminal residue" evidence="2">
    <location>
        <position position="191"/>
    </location>
</feature>
<organism evidence="2 3">
    <name type="scientific">Brenthis ino</name>
    <name type="common">lesser marbled fritillary</name>
    <dbReference type="NCBI Taxonomy" id="405034"/>
    <lineage>
        <taxon>Eukaryota</taxon>
        <taxon>Metazoa</taxon>
        <taxon>Ecdysozoa</taxon>
        <taxon>Arthropoda</taxon>
        <taxon>Hexapoda</taxon>
        <taxon>Insecta</taxon>
        <taxon>Pterygota</taxon>
        <taxon>Neoptera</taxon>
        <taxon>Endopterygota</taxon>
        <taxon>Lepidoptera</taxon>
        <taxon>Glossata</taxon>
        <taxon>Ditrysia</taxon>
        <taxon>Papilionoidea</taxon>
        <taxon>Nymphalidae</taxon>
        <taxon>Heliconiinae</taxon>
        <taxon>Argynnini</taxon>
        <taxon>Brenthis</taxon>
    </lineage>
</organism>
<accession>A0A8J9UTQ7</accession>
<dbReference type="EMBL" id="OV170221">
    <property type="protein sequence ID" value="CAH0714545.1"/>
    <property type="molecule type" value="Genomic_DNA"/>
</dbReference>
<evidence type="ECO:0000256" key="1">
    <source>
        <dbReference type="SAM" id="SignalP"/>
    </source>
</evidence>
<proteinExistence type="predicted"/>
<reference evidence="2" key="1">
    <citation type="submission" date="2021-12" db="EMBL/GenBank/DDBJ databases">
        <authorList>
            <person name="Martin H S."/>
        </authorList>
    </citation>
    <scope>NUCLEOTIDE SEQUENCE</scope>
</reference>
<keyword evidence="3" id="KW-1185">Reference proteome</keyword>
<evidence type="ECO:0000313" key="3">
    <source>
        <dbReference type="Proteomes" id="UP000838878"/>
    </source>
</evidence>
<dbReference type="OrthoDB" id="7358562at2759"/>
<evidence type="ECO:0000313" key="2">
    <source>
        <dbReference type="EMBL" id="CAH0714545.1"/>
    </source>
</evidence>
<feature type="signal peptide" evidence="1">
    <location>
        <begin position="1"/>
        <end position="22"/>
    </location>
</feature>
<dbReference type="Proteomes" id="UP000838878">
    <property type="component" value="Chromosome 1"/>
</dbReference>
<keyword evidence="1" id="KW-0732">Signal</keyword>
<dbReference type="AlphaFoldDB" id="A0A8J9UTQ7"/>
<protein>
    <submittedName>
        <fullName evidence="2">Uncharacterized protein</fullName>
    </submittedName>
</protein>